<proteinExistence type="inferred from homology"/>
<dbReference type="FunFam" id="2.30.30.30:FF:000001">
    <property type="entry name" value="50S ribosomal protein L2"/>
    <property type="match status" value="1"/>
</dbReference>
<dbReference type="GO" id="GO:0015934">
    <property type="term" value="C:large ribosomal subunit"/>
    <property type="evidence" value="ECO:0007669"/>
    <property type="project" value="InterPro"/>
</dbReference>
<organism evidence="9 10">
    <name type="scientific">Methylacidiphilum caldifontis</name>
    <dbReference type="NCBI Taxonomy" id="2795386"/>
    <lineage>
        <taxon>Bacteria</taxon>
        <taxon>Pseudomonadati</taxon>
        <taxon>Verrucomicrobiota</taxon>
        <taxon>Methylacidiphilae</taxon>
        <taxon>Methylacidiphilales</taxon>
        <taxon>Methylacidiphilaceae</taxon>
        <taxon>Methylacidiphilum (ex Ratnadevi et al. 2023)</taxon>
    </lineage>
</organism>
<dbReference type="SUPFAM" id="SSF50104">
    <property type="entry name" value="Translation proteins SH3-like domain"/>
    <property type="match status" value="1"/>
</dbReference>
<dbReference type="AlphaFoldDB" id="A0A4Y8P6J6"/>
<dbReference type="InterPro" id="IPR022666">
    <property type="entry name" value="Ribosomal_uL2_RNA-bd_dom"/>
</dbReference>
<evidence type="ECO:0000256" key="5">
    <source>
        <dbReference type="HAMAP-Rule" id="MF_01320"/>
    </source>
</evidence>
<keyword evidence="10" id="KW-1185">Reference proteome</keyword>
<sequence>MGIKNFRPLTPVQRFMALDDFSDITKTEPEWELTEPYKKKGGRNNYGRVTARHRGGGHKQRYRIIDFKRDKKGVYGTVEAIEYDPMRTARIALIKYDDQEKRYIIAPQELKVGSRIISGPDAPPEVGNSLPLKRIPSGLPIYNIELVPGKGGQLVRSAGSSARMMGLDKEYAIIKLPSGEVRKVLSECYATIGQVSNPDHFNQSLGKAGRTRWLGWRPRVRGVAMNPVDHPNGGGQGKSKGGGGWQQLESPWGKPAKGKKTRQKRKTTTRFIIERRPKKKKKK</sequence>
<dbReference type="InterPro" id="IPR002171">
    <property type="entry name" value="Ribosomal_uL2"/>
</dbReference>
<dbReference type="FunFam" id="4.10.950.10:FF:000001">
    <property type="entry name" value="50S ribosomal protein L2"/>
    <property type="match status" value="1"/>
</dbReference>
<dbReference type="InterPro" id="IPR014726">
    <property type="entry name" value="Ribosomal_uL2_dom3"/>
</dbReference>
<dbReference type="InterPro" id="IPR012340">
    <property type="entry name" value="NA-bd_OB-fold"/>
</dbReference>
<dbReference type="SMART" id="SM01382">
    <property type="entry name" value="Ribosomal_L2_C"/>
    <property type="match status" value="1"/>
</dbReference>
<keyword evidence="5" id="KW-0694">RNA-binding</keyword>
<feature type="region of interest" description="Disordered" evidence="6">
    <location>
        <begin position="225"/>
        <end position="283"/>
    </location>
</feature>
<dbReference type="GO" id="GO:0002181">
    <property type="term" value="P:cytoplasmic translation"/>
    <property type="evidence" value="ECO:0007669"/>
    <property type="project" value="TreeGrafter"/>
</dbReference>
<comment type="caution">
    <text evidence="9">The sequence shown here is derived from an EMBL/GenBank/DDBJ whole genome shotgun (WGS) entry which is preliminary data.</text>
</comment>
<evidence type="ECO:0000256" key="4">
    <source>
        <dbReference type="ARBA" id="ARBA00035242"/>
    </source>
</evidence>
<evidence type="ECO:0000256" key="1">
    <source>
        <dbReference type="ARBA" id="ARBA00005636"/>
    </source>
</evidence>
<dbReference type="PROSITE" id="PS00467">
    <property type="entry name" value="RIBOSOMAL_L2"/>
    <property type="match status" value="1"/>
</dbReference>
<evidence type="ECO:0000256" key="3">
    <source>
        <dbReference type="ARBA" id="ARBA00023274"/>
    </source>
</evidence>
<dbReference type="InterPro" id="IPR022671">
    <property type="entry name" value="Ribosomal_uL2_CS"/>
</dbReference>
<protein>
    <recommendedName>
        <fullName evidence="4 5">Large ribosomal subunit protein uL2</fullName>
    </recommendedName>
</protein>
<evidence type="ECO:0000259" key="8">
    <source>
        <dbReference type="SMART" id="SM01383"/>
    </source>
</evidence>
<dbReference type="GO" id="GO:0019843">
    <property type="term" value="F:rRNA binding"/>
    <property type="evidence" value="ECO:0007669"/>
    <property type="project" value="UniProtKB-UniRule"/>
</dbReference>
<dbReference type="PIRSF" id="PIRSF002158">
    <property type="entry name" value="Ribosomal_L2"/>
    <property type="match status" value="1"/>
</dbReference>
<keyword evidence="5" id="KW-0699">rRNA-binding</keyword>
<evidence type="ECO:0000313" key="9">
    <source>
        <dbReference type="EMBL" id="TFE65702.1"/>
    </source>
</evidence>
<dbReference type="GO" id="GO:0003735">
    <property type="term" value="F:structural constituent of ribosome"/>
    <property type="evidence" value="ECO:0007669"/>
    <property type="project" value="InterPro"/>
</dbReference>
<dbReference type="Proteomes" id="UP000297713">
    <property type="component" value="Unassembled WGS sequence"/>
</dbReference>
<comment type="function">
    <text evidence="5">One of the primary rRNA binding proteins. Required for association of the 30S and 50S subunits to form the 70S ribosome, for tRNA binding and peptide bond formation. It has been suggested to have peptidyltransferase activity; this is somewhat controversial. Makes several contacts with the 16S rRNA in the 70S ribosome.</text>
</comment>
<dbReference type="InterPro" id="IPR005880">
    <property type="entry name" value="Ribosomal_uL2_bac/org-type"/>
</dbReference>
<dbReference type="Gene3D" id="2.40.50.140">
    <property type="entry name" value="Nucleic acid-binding proteins"/>
    <property type="match status" value="1"/>
</dbReference>
<dbReference type="EMBL" id="LXQC01000209">
    <property type="protein sequence ID" value="TFE65702.1"/>
    <property type="molecule type" value="Genomic_DNA"/>
</dbReference>
<dbReference type="Gene3D" id="2.30.30.30">
    <property type="match status" value="1"/>
</dbReference>
<evidence type="ECO:0000256" key="6">
    <source>
        <dbReference type="SAM" id="MobiDB-lite"/>
    </source>
</evidence>
<dbReference type="Gene3D" id="4.10.950.10">
    <property type="entry name" value="Ribosomal protein L2, domain 3"/>
    <property type="match status" value="1"/>
</dbReference>
<dbReference type="NCBIfam" id="TIGR01171">
    <property type="entry name" value="rplB_bact"/>
    <property type="match status" value="1"/>
</dbReference>
<dbReference type="PANTHER" id="PTHR13691">
    <property type="entry name" value="RIBOSOMAL PROTEIN L2"/>
    <property type="match status" value="1"/>
</dbReference>
<comment type="subunit">
    <text evidence="5">Part of the 50S ribosomal subunit. Forms a bridge to the 30S subunit in the 70S ribosome.</text>
</comment>
<dbReference type="FunFam" id="2.40.50.140:FF:000003">
    <property type="entry name" value="50S ribosomal protein L2"/>
    <property type="match status" value="1"/>
</dbReference>
<dbReference type="HAMAP" id="MF_01320_B">
    <property type="entry name" value="Ribosomal_uL2_B"/>
    <property type="match status" value="1"/>
</dbReference>
<comment type="similarity">
    <text evidence="1 5">Belongs to the universal ribosomal protein uL2 family.</text>
</comment>
<feature type="domain" description="Large ribosomal subunit protein uL2 C-terminal" evidence="7">
    <location>
        <begin position="124"/>
        <end position="255"/>
    </location>
</feature>
<keyword evidence="2 5" id="KW-0689">Ribosomal protein</keyword>
<evidence type="ECO:0000313" key="10">
    <source>
        <dbReference type="Proteomes" id="UP000297713"/>
    </source>
</evidence>
<dbReference type="InterPro" id="IPR014722">
    <property type="entry name" value="Rib_uL2_dom2"/>
</dbReference>
<dbReference type="SMART" id="SM01383">
    <property type="entry name" value="Ribosomal_L2"/>
    <property type="match status" value="1"/>
</dbReference>
<dbReference type="Pfam" id="PF03947">
    <property type="entry name" value="Ribosomal_L2_C"/>
    <property type="match status" value="1"/>
</dbReference>
<evidence type="ECO:0000259" key="7">
    <source>
        <dbReference type="SMART" id="SM01382"/>
    </source>
</evidence>
<feature type="compositionally biased region" description="Basic residues" evidence="6">
    <location>
        <begin position="256"/>
        <end position="268"/>
    </location>
</feature>
<dbReference type="OrthoDB" id="9778722at2"/>
<dbReference type="Pfam" id="PF00181">
    <property type="entry name" value="Ribosomal_L2_N"/>
    <property type="match status" value="1"/>
</dbReference>
<keyword evidence="3 5" id="KW-0687">Ribonucleoprotein</keyword>
<evidence type="ECO:0000256" key="2">
    <source>
        <dbReference type="ARBA" id="ARBA00022980"/>
    </source>
</evidence>
<accession>A0A4Y8P6J6</accession>
<dbReference type="SUPFAM" id="SSF50249">
    <property type="entry name" value="Nucleic acid-binding proteins"/>
    <property type="match status" value="1"/>
</dbReference>
<dbReference type="RefSeq" id="WP_134440966.1">
    <property type="nucleotide sequence ID" value="NZ_CP065957.1"/>
</dbReference>
<dbReference type="PANTHER" id="PTHR13691:SF5">
    <property type="entry name" value="LARGE RIBOSOMAL SUBUNIT PROTEIN UL2M"/>
    <property type="match status" value="1"/>
</dbReference>
<reference evidence="9 10" key="1">
    <citation type="submission" date="2016-05" db="EMBL/GenBank/DDBJ databases">
        <title>Diversity and Homogeneity among Thermoacidophilic Verrucomicrobia Methanotrophs Linked with Geographical Origin.</title>
        <authorList>
            <person name="Erikstad H.-A."/>
            <person name="Smestad N.B."/>
            <person name="Ceballos R.M."/>
            <person name="Birkeland N.-K."/>
        </authorList>
    </citation>
    <scope>NUCLEOTIDE SEQUENCE [LARGE SCALE GENOMIC DNA]</scope>
    <source>
        <strain evidence="9 10">Phi</strain>
    </source>
</reference>
<dbReference type="InterPro" id="IPR022669">
    <property type="entry name" value="Ribosomal_uL2_C"/>
</dbReference>
<dbReference type="GO" id="GO:0016740">
    <property type="term" value="F:transferase activity"/>
    <property type="evidence" value="ECO:0007669"/>
    <property type="project" value="InterPro"/>
</dbReference>
<feature type="compositionally biased region" description="Gly residues" evidence="6">
    <location>
        <begin position="232"/>
        <end position="245"/>
    </location>
</feature>
<name>A0A4Y8P6J6_9BACT</name>
<feature type="domain" description="Large ribosomal subunit protein uL2 RNA-binding" evidence="8">
    <location>
        <begin position="42"/>
        <end position="118"/>
    </location>
</feature>
<dbReference type="InterPro" id="IPR008991">
    <property type="entry name" value="Translation_prot_SH3-like_sf"/>
</dbReference>
<gene>
    <name evidence="5" type="primary">rplB</name>
    <name evidence="9" type="ORF">A7Q10_02925</name>
</gene>